<dbReference type="AlphaFoldDB" id="A0A1V2H1V8"/>
<evidence type="ECO:0000256" key="1">
    <source>
        <dbReference type="ARBA" id="ARBA00023125"/>
    </source>
</evidence>
<keyword evidence="1" id="KW-0238">DNA-binding</keyword>
<dbReference type="OrthoDB" id="2290206at2"/>
<dbReference type="PANTHER" id="PTHR30461">
    <property type="entry name" value="DNA-INVERTASE FROM LAMBDOID PROPHAGE"/>
    <property type="match status" value="1"/>
</dbReference>
<keyword evidence="2" id="KW-0233">DNA recombination</keyword>
<evidence type="ECO:0000256" key="2">
    <source>
        <dbReference type="ARBA" id="ARBA00023172"/>
    </source>
</evidence>
<feature type="domain" description="Resolvase/invertase-type recombinase catalytic" evidence="3">
    <location>
        <begin position="18"/>
        <end position="154"/>
    </location>
</feature>
<dbReference type="Proteomes" id="UP000188879">
    <property type="component" value="Unassembled WGS sequence"/>
</dbReference>
<dbReference type="CDD" id="cd00338">
    <property type="entry name" value="Ser_Recombinase"/>
    <property type="match status" value="1"/>
</dbReference>
<organism evidence="4 5">
    <name type="scientific">Teichococcus deserti</name>
    <dbReference type="NCBI Taxonomy" id="1817963"/>
    <lineage>
        <taxon>Bacteria</taxon>
        <taxon>Pseudomonadati</taxon>
        <taxon>Pseudomonadota</taxon>
        <taxon>Alphaproteobacteria</taxon>
        <taxon>Acetobacterales</taxon>
        <taxon>Roseomonadaceae</taxon>
        <taxon>Roseomonas</taxon>
    </lineage>
</organism>
<evidence type="ECO:0000313" key="4">
    <source>
        <dbReference type="EMBL" id="ONG53271.1"/>
    </source>
</evidence>
<dbReference type="SUPFAM" id="SSF53041">
    <property type="entry name" value="Resolvase-like"/>
    <property type="match status" value="1"/>
</dbReference>
<dbReference type="InterPro" id="IPR050639">
    <property type="entry name" value="SSR_resolvase"/>
</dbReference>
<evidence type="ECO:0000259" key="3">
    <source>
        <dbReference type="PROSITE" id="PS51736"/>
    </source>
</evidence>
<evidence type="ECO:0000313" key="5">
    <source>
        <dbReference type="Proteomes" id="UP000188879"/>
    </source>
</evidence>
<dbReference type="EMBL" id="MLCO01000105">
    <property type="protein sequence ID" value="ONG53271.1"/>
    <property type="molecule type" value="Genomic_DNA"/>
</dbReference>
<dbReference type="Gene3D" id="3.40.50.1390">
    <property type="entry name" value="Resolvase, N-terminal catalytic domain"/>
    <property type="match status" value="1"/>
</dbReference>
<dbReference type="InterPro" id="IPR006119">
    <property type="entry name" value="Resolv_N"/>
</dbReference>
<dbReference type="SMART" id="SM00857">
    <property type="entry name" value="Resolvase"/>
    <property type="match status" value="1"/>
</dbReference>
<sequence>MARRPPPKAPGGAGGAKGFIAYYRVSTDKQGKSGLGLEAQQDAVQRHVRTAGGRILDVFQEIESGKRNDRPEIAAAIAACRMRRATLVIAKLDRLARNVAFVSNLMEAGIEFVACDNPYATRLTIHILAAVAEHEREMISARTKAALQAAKVRGVRLGNPRLRAGDAEAARRATDLRRARAEQFAADVLPLIVAAQRAGCSSLPQIAAALTARGIRTPSGGDHWHPNQVRRLLRTDDPASSSILMKAPST</sequence>
<accession>A0A1V2H1V8</accession>
<reference evidence="4 5" key="1">
    <citation type="submission" date="2016-10" db="EMBL/GenBank/DDBJ databases">
        <title>Draft Genome sequence of Roseomonas sp. strain M3.</title>
        <authorList>
            <person name="Subhash Y."/>
            <person name="Lee S."/>
        </authorList>
    </citation>
    <scope>NUCLEOTIDE SEQUENCE [LARGE SCALE GENOMIC DNA]</scope>
    <source>
        <strain evidence="4 5">M3</strain>
    </source>
</reference>
<dbReference type="GO" id="GO:0000150">
    <property type="term" value="F:DNA strand exchange activity"/>
    <property type="evidence" value="ECO:0007669"/>
    <property type="project" value="InterPro"/>
</dbReference>
<gene>
    <name evidence="4" type="ORF">BKE38_12480</name>
</gene>
<dbReference type="GO" id="GO:0003677">
    <property type="term" value="F:DNA binding"/>
    <property type="evidence" value="ECO:0007669"/>
    <property type="project" value="UniProtKB-KW"/>
</dbReference>
<keyword evidence="5" id="KW-1185">Reference proteome</keyword>
<dbReference type="Pfam" id="PF00239">
    <property type="entry name" value="Resolvase"/>
    <property type="match status" value="1"/>
</dbReference>
<dbReference type="RefSeq" id="WP_076957685.1">
    <property type="nucleotide sequence ID" value="NZ_MLCO01000105.1"/>
</dbReference>
<protein>
    <recommendedName>
        <fullName evidence="3">Resolvase/invertase-type recombinase catalytic domain-containing protein</fullName>
    </recommendedName>
</protein>
<dbReference type="PANTHER" id="PTHR30461:SF2">
    <property type="entry name" value="SERINE RECOMBINASE PINE-RELATED"/>
    <property type="match status" value="1"/>
</dbReference>
<proteinExistence type="predicted"/>
<name>A0A1V2H1V8_9PROT</name>
<comment type="caution">
    <text evidence="4">The sequence shown here is derived from an EMBL/GenBank/DDBJ whole genome shotgun (WGS) entry which is preliminary data.</text>
</comment>
<dbReference type="PROSITE" id="PS51736">
    <property type="entry name" value="RECOMBINASES_3"/>
    <property type="match status" value="1"/>
</dbReference>
<dbReference type="InterPro" id="IPR036162">
    <property type="entry name" value="Resolvase-like_N_sf"/>
</dbReference>